<evidence type="ECO:0000313" key="1">
    <source>
        <dbReference type="EMBL" id="GAI32916.1"/>
    </source>
</evidence>
<organism evidence="1">
    <name type="scientific">marine sediment metagenome</name>
    <dbReference type="NCBI Taxonomy" id="412755"/>
    <lineage>
        <taxon>unclassified sequences</taxon>
        <taxon>metagenomes</taxon>
        <taxon>ecological metagenomes</taxon>
    </lineage>
</organism>
<proteinExistence type="predicted"/>
<feature type="non-terminal residue" evidence="1">
    <location>
        <position position="1"/>
    </location>
</feature>
<dbReference type="AlphaFoldDB" id="X1NRS7"/>
<name>X1NRS7_9ZZZZ</name>
<reference evidence="1" key="1">
    <citation type="journal article" date="2014" name="Front. Microbiol.">
        <title>High frequency of phylogenetically diverse reductive dehalogenase-homologous genes in deep subseafloor sedimentary metagenomes.</title>
        <authorList>
            <person name="Kawai M."/>
            <person name="Futagami T."/>
            <person name="Toyoda A."/>
            <person name="Takaki Y."/>
            <person name="Nishi S."/>
            <person name="Hori S."/>
            <person name="Arai W."/>
            <person name="Tsubouchi T."/>
            <person name="Morono Y."/>
            <person name="Uchiyama I."/>
            <person name="Ito T."/>
            <person name="Fujiyama A."/>
            <person name="Inagaki F."/>
            <person name="Takami H."/>
        </authorList>
    </citation>
    <scope>NUCLEOTIDE SEQUENCE</scope>
    <source>
        <strain evidence="1">Expedition CK06-06</strain>
    </source>
</reference>
<accession>X1NRS7</accession>
<protein>
    <submittedName>
        <fullName evidence="1">Uncharacterized protein</fullName>
    </submittedName>
</protein>
<dbReference type="EMBL" id="BARV01030904">
    <property type="protein sequence ID" value="GAI32916.1"/>
    <property type="molecule type" value="Genomic_DNA"/>
</dbReference>
<comment type="caution">
    <text evidence="1">The sequence shown here is derived from an EMBL/GenBank/DDBJ whole genome shotgun (WGS) entry which is preliminary data.</text>
</comment>
<sequence length="40" mass="4214">LLQKQKAALGGLGCVGMECGECFDFMLRFADLAATYSPAS</sequence>
<gene>
    <name evidence="1" type="ORF">S06H3_48999</name>
</gene>